<name>A0A7D3V8M8_9VIRU</name>
<gene>
    <name evidence="1" type="ORF">Fadolivirus_1_319</name>
</gene>
<accession>A0A7D3V8M8</accession>
<evidence type="ECO:0000313" key="2">
    <source>
        <dbReference type="Proteomes" id="UP001162001"/>
    </source>
</evidence>
<organism evidence="1 2">
    <name type="scientific">Fadolivirus FV1/VV64</name>
    <dbReference type="NCBI Taxonomy" id="3070911"/>
    <lineage>
        <taxon>Viruses</taxon>
        <taxon>Varidnaviria</taxon>
        <taxon>Bamfordvirae</taxon>
        <taxon>Nucleocytoviricota</taxon>
        <taxon>Megaviricetes</taxon>
        <taxon>Imitervirales</taxon>
        <taxon>Mimiviridae</taxon>
        <taxon>Klosneuvirinae</taxon>
        <taxon>Fadolivirus</taxon>
        <taxon>Fadolivirus algeromassiliense</taxon>
    </lineage>
</organism>
<dbReference type="EMBL" id="MT418680">
    <property type="protein sequence ID" value="QKF93777.1"/>
    <property type="molecule type" value="Genomic_DNA"/>
</dbReference>
<reference evidence="1 2" key="1">
    <citation type="submission" date="2020-04" db="EMBL/GenBank/DDBJ databases">
        <title>Advantages and limits of metagenomic assembly and binning of a giant virus.</title>
        <authorList>
            <person name="Schulz F."/>
            <person name="Andreani J."/>
            <person name="Francis R."/>
            <person name="Boudjemaa H."/>
            <person name="Bou Khalil J.Y."/>
            <person name="Lee J."/>
            <person name="La Scola B."/>
            <person name="Woyke T."/>
        </authorList>
    </citation>
    <scope>NUCLEOTIDE SEQUENCE [LARGE SCALE GENOMIC DNA]</scope>
    <source>
        <strain evidence="1 2">FV1/VV64</strain>
    </source>
</reference>
<evidence type="ECO:0000313" key="1">
    <source>
        <dbReference type="EMBL" id="QKF93777.1"/>
    </source>
</evidence>
<dbReference type="Proteomes" id="UP001162001">
    <property type="component" value="Segment"/>
</dbReference>
<keyword evidence="2" id="KW-1185">Reference proteome</keyword>
<protein>
    <submittedName>
        <fullName evidence="1">Uncharacterized protein</fullName>
    </submittedName>
</protein>
<proteinExistence type="predicted"/>
<sequence length="246" mass="29292">MSINRDKKDYQISKNGRQCIGPCYEPNKWVVHPLTLSIVTNNYNPFCTTKEWFDEKGKSHQTDECYEVSADGYIDVGTFMIPESQFTCQYFLKTYYNIISFESAIEMILESKNPMNTNLRILNCAWKVYGSSVDIINDNTITFYINLIKKEWIRDIYPVIYKYINIDGSNIYLKENDDDINKYQVEKINYFNKKINQPQMIYKILYNYIDDNKSDWNNINDHNKNIKKYLINYIKDKIFNTINASE</sequence>